<keyword evidence="1" id="KW-0812">Transmembrane</keyword>
<dbReference type="RefSeq" id="WP_225675034.1">
    <property type="nucleotide sequence ID" value="NZ_JAEDAH010000058.1"/>
</dbReference>
<evidence type="ECO:0008006" key="4">
    <source>
        <dbReference type="Google" id="ProtNLM"/>
    </source>
</evidence>
<comment type="caution">
    <text evidence="2">The sequence shown here is derived from an EMBL/GenBank/DDBJ whole genome shotgun (WGS) entry which is preliminary data.</text>
</comment>
<proteinExistence type="predicted"/>
<name>A0ABS7ZV13_9GAMM</name>
<reference evidence="2 3" key="1">
    <citation type="submission" date="2020-12" db="EMBL/GenBank/DDBJ databases">
        <title>Novel Thalassolituus-related marine hydrocarbonoclastic bacteria mediated algae-derived hydrocarbons mineralization in twilight zone of the northern South China Sea.</title>
        <authorList>
            <person name="Dong C."/>
        </authorList>
    </citation>
    <scope>NUCLEOTIDE SEQUENCE [LARGE SCALE GENOMIC DNA]</scope>
    <source>
        <strain evidence="2 3">IMCC1826</strain>
    </source>
</reference>
<keyword evidence="3" id="KW-1185">Reference proteome</keyword>
<evidence type="ECO:0000313" key="2">
    <source>
        <dbReference type="EMBL" id="MCA6064250.1"/>
    </source>
</evidence>
<protein>
    <recommendedName>
        <fullName evidence="4">MSHA biogenesis protein MshI</fullName>
    </recommendedName>
</protein>
<sequence length="212" mass="24021">MSWQLKQRVNFFTDDFRPPKMPEDIRFLLTGLVLTFAALSACALLLLVGRVWQESVLTSEQQERLRLQQLIAEEMQRLPPLVVDPQLEQQLKAAQDHLQNSQRVLAYLSREGQSQRTSFTALVTQLGQAESEGVWLSAFSLLDGGHNIELRGFVKEARQLSPYIEALTAQPAFQGRAFRQVDVSEENQHLQFYLDTRAPALDSPLVMGGVKQ</sequence>
<organism evidence="2 3">
    <name type="scientific">Thalassolituus marinus</name>
    <dbReference type="NCBI Taxonomy" id="671053"/>
    <lineage>
        <taxon>Bacteria</taxon>
        <taxon>Pseudomonadati</taxon>
        <taxon>Pseudomonadota</taxon>
        <taxon>Gammaproteobacteria</taxon>
        <taxon>Oceanospirillales</taxon>
        <taxon>Oceanospirillaceae</taxon>
        <taxon>Thalassolituus</taxon>
    </lineage>
</organism>
<keyword evidence="1" id="KW-0472">Membrane</keyword>
<accession>A0ABS7ZV13</accession>
<dbReference type="Proteomes" id="UP000714380">
    <property type="component" value="Unassembled WGS sequence"/>
</dbReference>
<evidence type="ECO:0000313" key="3">
    <source>
        <dbReference type="Proteomes" id="UP000714380"/>
    </source>
</evidence>
<evidence type="ECO:0000256" key="1">
    <source>
        <dbReference type="SAM" id="Phobius"/>
    </source>
</evidence>
<keyword evidence="1" id="KW-1133">Transmembrane helix</keyword>
<dbReference type="EMBL" id="JAEDAH010000058">
    <property type="protein sequence ID" value="MCA6064250.1"/>
    <property type="molecule type" value="Genomic_DNA"/>
</dbReference>
<gene>
    <name evidence="2" type="ORF">I9W95_11595</name>
</gene>
<feature type="transmembrane region" description="Helical" evidence="1">
    <location>
        <begin position="27"/>
        <end position="52"/>
    </location>
</feature>